<evidence type="ECO:0000313" key="1">
    <source>
        <dbReference type="EMBL" id="JAD18097.1"/>
    </source>
</evidence>
<accession>A0A0A9U977</accession>
<sequence>MQFYIFVSFTMKTFSLPHKFLTFVVLHYSTKNYPCRDVLHTTGMYSTKIIQYFGGRNHASLFKEDAKSYI</sequence>
<dbReference type="AlphaFoldDB" id="A0A0A9U977"/>
<name>A0A0A9U977_ARUDO</name>
<organism evidence="1">
    <name type="scientific">Arundo donax</name>
    <name type="common">Giant reed</name>
    <name type="synonym">Donax arundinaceus</name>
    <dbReference type="NCBI Taxonomy" id="35708"/>
    <lineage>
        <taxon>Eukaryota</taxon>
        <taxon>Viridiplantae</taxon>
        <taxon>Streptophyta</taxon>
        <taxon>Embryophyta</taxon>
        <taxon>Tracheophyta</taxon>
        <taxon>Spermatophyta</taxon>
        <taxon>Magnoliopsida</taxon>
        <taxon>Liliopsida</taxon>
        <taxon>Poales</taxon>
        <taxon>Poaceae</taxon>
        <taxon>PACMAD clade</taxon>
        <taxon>Arundinoideae</taxon>
        <taxon>Arundineae</taxon>
        <taxon>Arundo</taxon>
    </lineage>
</organism>
<reference evidence="1" key="2">
    <citation type="journal article" date="2015" name="Data Brief">
        <title>Shoot transcriptome of the giant reed, Arundo donax.</title>
        <authorList>
            <person name="Barrero R.A."/>
            <person name="Guerrero F.D."/>
            <person name="Moolhuijzen P."/>
            <person name="Goolsby J.A."/>
            <person name="Tidwell J."/>
            <person name="Bellgard S.E."/>
            <person name="Bellgard M.I."/>
        </authorList>
    </citation>
    <scope>NUCLEOTIDE SEQUENCE</scope>
    <source>
        <tissue evidence="1">Shoot tissue taken approximately 20 cm above the soil surface</tissue>
    </source>
</reference>
<dbReference type="EMBL" id="GBRH01279798">
    <property type="protein sequence ID" value="JAD18097.1"/>
    <property type="molecule type" value="Transcribed_RNA"/>
</dbReference>
<protein>
    <submittedName>
        <fullName evidence="1">Uncharacterized protein</fullName>
    </submittedName>
</protein>
<reference evidence="1" key="1">
    <citation type="submission" date="2014-09" db="EMBL/GenBank/DDBJ databases">
        <authorList>
            <person name="Magalhaes I.L.F."/>
            <person name="Oliveira U."/>
            <person name="Santos F.R."/>
            <person name="Vidigal T.H.D.A."/>
            <person name="Brescovit A.D."/>
            <person name="Santos A.J."/>
        </authorList>
    </citation>
    <scope>NUCLEOTIDE SEQUENCE</scope>
    <source>
        <tissue evidence="1">Shoot tissue taken approximately 20 cm above the soil surface</tissue>
    </source>
</reference>
<proteinExistence type="predicted"/>